<dbReference type="GO" id="GO:0005615">
    <property type="term" value="C:extracellular space"/>
    <property type="evidence" value="ECO:0007669"/>
    <property type="project" value="TreeGrafter"/>
</dbReference>
<accession>A0AAD5TF25</accession>
<keyword evidence="5" id="KW-0964">Secreted</keyword>
<dbReference type="InterPro" id="IPR000834">
    <property type="entry name" value="Peptidase_M14"/>
</dbReference>
<dbReference type="GO" id="GO:0008270">
    <property type="term" value="F:zinc ion binding"/>
    <property type="evidence" value="ECO:0007669"/>
    <property type="project" value="InterPro"/>
</dbReference>
<evidence type="ECO:0000256" key="8">
    <source>
        <dbReference type="ARBA" id="ARBA00022801"/>
    </source>
</evidence>
<keyword evidence="6" id="KW-0645">Protease</keyword>
<keyword evidence="14" id="KW-0812">Transmembrane</keyword>
<dbReference type="EMBL" id="JADGJQ010000058">
    <property type="protein sequence ID" value="KAJ3174938.1"/>
    <property type="molecule type" value="Genomic_DNA"/>
</dbReference>
<comment type="cofactor">
    <cofactor evidence="1">
        <name>Zn(2+)</name>
        <dbReference type="ChEBI" id="CHEBI:29105"/>
    </cofactor>
</comment>
<sequence>MRLLSPPIQPALFAALSLPLLAAAQDIHPPNLSLDGSALGGYWNYTSVCDRLQGMAQRSPQLVEYGSLGTSLEGRSIPYLTFSNKANNAIPPDSRPSLLMTSLSGGDEPSSLAASLGIAQYLTEEHAETSALLAAIKIVVVPIVNPDAWSAATSTAFTKKNRRKGCDDASLAGVDLSKNWDFHFDTYLPSSDVDANIKKYEDPCSPSYHGDAPFSEPETAALKTLIDTTVKPKAVLFFRQTTNAQPALVIPYAYHPSNAAVQSTRQLFRPEDAKEFEAITAAMNTDGKTYAVSTMWDVAGETVSGSEMDWTFDQAGIFAVSVMVAPNTDSAIEYSGSKHLPSTLALANMISTLPAKAAKPNKKGVFKHIKKAVLNVPLVLGALAALFLAVGYGVARYLGYDKIWDRFTLGVNRIKRWRMTRNYRQLGAQPVDDGDDEDFGWAMDDGLAEEGSGGFAR</sequence>
<feature type="domain" description="Peptidase M14" evidence="16">
    <location>
        <begin position="41"/>
        <end position="350"/>
    </location>
</feature>
<evidence type="ECO:0000256" key="15">
    <source>
        <dbReference type="SAM" id="SignalP"/>
    </source>
</evidence>
<evidence type="ECO:0000256" key="7">
    <source>
        <dbReference type="ARBA" id="ARBA00022729"/>
    </source>
</evidence>
<feature type="signal peptide" evidence="15">
    <location>
        <begin position="1"/>
        <end position="24"/>
    </location>
</feature>
<keyword evidence="14" id="KW-1133">Transmembrane helix</keyword>
<keyword evidence="8" id="KW-0378">Hydrolase</keyword>
<comment type="subcellular location">
    <subcellularLocation>
        <location evidence="3">Secreted</location>
    </subcellularLocation>
</comment>
<keyword evidence="14" id="KW-0472">Membrane</keyword>
<evidence type="ECO:0000256" key="10">
    <source>
        <dbReference type="ARBA" id="ARBA00023180"/>
    </source>
</evidence>
<comment type="function">
    <text evidence="2">Extracellular metalloprotease that contributes to pathogenicity.</text>
</comment>
<dbReference type="GO" id="GO:0004181">
    <property type="term" value="F:metallocarboxypeptidase activity"/>
    <property type="evidence" value="ECO:0007669"/>
    <property type="project" value="InterPro"/>
</dbReference>
<comment type="similarity">
    <text evidence="4 13">Belongs to the peptidase M14 family.</text>
</comment>
<keyword evidence="10" id="KW-0325">Glycoprotein</keyword>
<evidence type="ECO:0000256" key="2">
    <source>
        <dbReference type="ARBA" id="ARBA00003091"/>
    </source>
</evidence>
<reference evidence="17" key="1">
    <citation type="submission" date="2020-05" db="EMBL/GenBank/DDBJ databases">
        <title>Phylogenomic resolution of chytrid fungi.</title>
        <authorList>
            <person name="Stajich J.E."/>
            <person name="Amses K."/>
            <person name="Simmons R."/>
            <person name="Seto K."/>
            <person name="Myers J."/>
            <person name="Bonds A."/>
            <person name="Quandt C.A."/>
            <person name="Barry K."/>
            <person name="Liu P."/>
            <person name="Grigoriev I."/>
            <person name="Longcore J.E."/>
            <person name="James T.Y."/>
        </authorList>
    </citation>
    <scope>NUCLEOTIDE SEQUENCE</scope>
    <source>
        <strain evidence="17">JEL0379</strain>
    </source>
</reference>
<feature type="transmembrane region" description="Helical" evidence="14">
    <location>
        <begin position="372"/>
        <end position="395"/>
    </location>
</feature>
<evidence type="ECO:0000256" key="14">
    <source>
        <dbReference type="SAM" id="Phobius"/>
    </source>
</evidence>
<keyword evidence="18" id="KW-1185">Reference proteome</keyword>
<dbReference type="Gene3D" id="3.40.630.10">
    <property type="entry name" value="Zn peptidases"/>
    <property type="match status" value="1"/>
</dbReference>
<dbReference type="SMART" id="SM00631">
    <property type="entry name" value="Zn_pept"/>
    <property type="match status" value="1"/>
</dbReference>
<dbReference type="Pfam" id="PF00246">
    <property type="entry name" value="Peptidase_M14"/>
    <property type="match status" value="1"/>
</dbReference>
<evidence type="ECO:0000256" key="12">
    <source>
        <dbReference type="ARBA" id="ARBA00042017"/>
    </source>
</evidence>
<evidence type="ECO:0000259" key="16">
    <source>
        <dbReference type="PROSITE" id="PS52035"/>
    </source>
</evidence>
<dbReference type="PANTHER" id="PTHR11705:SF83">
    <property type="entry name" value="INACTIVE METALLOCARBOXYPEPTIDASE ECM14"/>
    <property type="match status" value="1"/>
</dbReference>
<dbReference type="PANTHER" id="PTHR11705">
    <property type="entry name" value="PROTEASE FAMILY M14 CARBOXYPEPTIDASE A,B"/>
    <property type="match status" value="1"/>
</dbReference>
<dbReference type="GO" id="GO:0006508">
    <property type="term" value="P:proteolysis"/>
    <property type="evidence" value="ECO:0007669"/>
    <property type="project" value="UniProtKB-KW"/>
</dbReference>
<evidence type="ECO:0000256" key="13">
    <source>
        <dbReference type="PROSITE-ProRule" id="PRU01379"/>
    </source>
</evidence>
<evidence type="ECO:0000256" key="3">
    <source>
        <dbReference type="ARBA" id="ARBA00004613"/>
    </source>
</evidence>
<evidence type="ECO:0000256" key="11">
    <source>
        <dbReference type="ARBA" id="ARBA00041263"/>
    </source>
</evidence>
<proteinExistence type="inferred from homology"/>
<evidence type="ECO:0000313" key="18">
    <source>
        <dbReference type="Proteomes" id="UP001212152"/>
    </source>
</evidence>
<dbReference type="SUPFAM" id="SSF53187">
    <property type="entry name" value="Zn-dependent exopeptidases"/>
    <property type="match status" value="1"/>
</dbReference>
<comment type="caution">
    <text evidence="17">The sequence shown here is derived from an EMBL/GenBank/DDBJ whole genome shotgun (WGS) entry which is preliminary data.</text>
</comment>
<protein>
    <recommendedName>
        <fullName evidence="12">Carboxypeptidase M14B</fullName>
    </recommendedName>
    <alternativeName>
        <fullName evidence="11">Carboxypeptidase MCPB</fullName>
    </alternativeName>
</protein>
<comment type="caution">
    <text evidence="13">Lacks conserved residue(s) required for the propagation of feature annotation.</text>
</comment>
<organism evidence="17 18">
    <name type="scientific">Geranomyces variabilis</name>
    <dbReference type="NCBI Taxonomy" id="109894"/>
    <lineage>
        <taxon>Eukaryota</taxon>
        <taxon>Fungi</taxon>
        <taxon>Fungi incertae sedis</taxon>
        <taxon>Chytridiomycota</taxon>
        <taxon>Chytridiomycota incertae sedis</taxon>
        <taxon>Chytridiomycetes</taxon>
        <taxon>Spizellomycetales</taxon>
        <taxon>Powellomycetaceae</taxon>
        <taxon>Geranomyces</taxon>
    </lineage>
</organism>
<dbReference type="PROSITE" id="PS52035">
    <property type="entry name" value="PEPTIDASE_M14"/>
    <property type="match status" value="1"/>
</dbReference>
<keyword evidence="9" id="KW-0843">Virulence</keyword>
<evidence type="ECO:0000256" key="9">
    <source>
        <dbReference type="ARBA" id="ARBA00023026"/>
    </source>
</evidence>
<dbReference type="AlphaFoldDB" id="A0AAD5TF25"/>
<keyword evidence="7 15" id="KW-0732">Signal</keyword>
<gene>
    <name evidence="17" type="ORF">HDU87_006604</name>
</gene>
<evidence type="ECO:0000256" key="5">
    <source>
        <dbReference type="ARBA" id="ARBA00022525"/>
    </source>
</evidence>
<dbReference type="Proteomes" id="UP001212152">
    <property type="component" value="Unassembled WGS sequence"/>
</dbReference>
<evidence type="ECO:0000256" key="1">
    <source>
        <dbReference type="ARBA" id="ARBA00001947"/>
    </source>
</evidence>
<feature type="chain" id="PRO_5042275211" description="Carboxypeptidase M14B" evidence="15">
    <location>
        <begin position="25"/>
        <end position="457"/>
    </location>
</feature>
<evidence type="ECO:0000313" key="17">
    <source>
        <dbReference type="EMBL" id="KAJ3174938.1"/>
    </source>
</evidence>
<evidence type="ECO:0000256" key="6">
    <source>
        <dbReference type="ARBA" id="ARBA00022670"/>
    </source>
</evidence>
<name>A0AAD5TF25_9FUNG</name>
<evidence type="ECO:0000256" key="4">
    <source>
        <dbReference type="ARBA" id="ARBA00005988"/>
    </source>
</evidence>